<sequence length="46" mass="4840">MRILDGRVRRGGGVSAAAELFDATDFLRALDPGHLSFGTGVPRVPS</sequence>
<dbReference type="Proteomes" id="UP000645555">
    <property type="component" value="Unassembled WGS sequence"/>
</dbReference>
<protein>
    <submittedName>
        <fullName evidence="1">Uncharacterized protein</fullName>
    </submittedName>
</protein>
<name>A0A918KUH8_9ACTN</name>
<proteinExistence type="predicted"/>
<reference evidence="1" key="1">
    <citation type="journal article" date="2014" name="Int. J. Syst. Evol. Microbiol.">
        <title>Complete genome sequence of Corynebacterium casei LMG S-19264T (=DSM 44701T), isolated from a smear-ripened cheese.</title>
        <authorList>
            <consortium name="US DOE Joint Genome Institute (JGI-PGF)"/>
            <person name="Walter F."/>
            <person name="Albersmeier A."/>
            <person name="Kalinowski J."/>
            <person name="Ruckert C."/>
        </authorList>
    </citation>
    <scope>NUCLEOTIDE SEQUENCE</scope>
    <source>
        <strain evidence="1">JCM 4956</strain>
    </source>
</reference>
<evidence type="ECO:0000313" key="2">
    <source>
        <dbReference type="Proteomes" id="UP000645555"/>
    </source>
</evidence>
<dbReference type="EMBL" id="BMWD01000019">
    <property type="protein sequence ID" value="GGX76571.1"/>
    <property type="molecule type" value="Genomic_DNA"/>
</dbReference>
<reference evidence="1" key="2">
    <citation type="submission" date="2020-09" db="EMBL/GenBank/DDBJ databases">
        <authorList>
            <person name="Sun Q."/>
            <person name="Ohkuma M."/>
        </authorList>
    </citation>
    <scope>NUCLEOTIDE SEQUENCE</scope>
    <source>
        <strain evidence="1">JCM 4956</strain>
    </source>
</reference>
<evidence type="ECO:0000313" key="1">
    <source>
        <dbReference type="EMBL" id="GGX76571.1"/>
    </source>
</evidence>
<dbReference type="AlphaFoldDB" id="A0A918KUH8"/>
<keyword evidence="2" id="KW-1185">Reference proteome</keyword>
<comment type="caution">
    <text evidence="1">The sequence shown here is derived from an EMBL/GenBank/DDBJ whole genome shotgun (WGS) entry which is preliminary data.</text>
</comment>
<gene>
    <name evidence="1" type="ORF">GCM10010515_50550</name>
</gene>
<dbReference type="RefSeq" id="WP_308434810.1">
    <property type="nucleotide sequence ID" value="NZ_BMWD01000019.1"/>
</dbReference>
<accession>A0A918KUH8</accession>
<organism evidence="1 2">
    <name type="scientific">Streptomyces fructofermentans</name>
    <dbReference type="NCBI Taxonomy" id="152141"/>
    <lineage>
        <taxon>Bacteria</taxon>
        <taxon>Bacillati</taxon>
        <taxon>Actinomycetota</taxon>
        <taxon>Actinomycetes</taxon>
        <taxon>Kitasatosporales</taxon>
        <taxon>Streptomycetaceae</taxon>
        <taxon>Streptomyces</taxon>
    </lineage>
</organism>